<sequence length="553" mass="60316">MRLSAPARKGAGSLRGLAFRTLPLAIAFIGSGAHAAQTIYLGDETTLDSSLTLSYTASARTSRPAAEYLNDLNSDDATRNFKRGALVNNRASALGELRLRHDNVGAMLRGNIFYDGVYRSSNDNDSPDTVNKIGPANQFVRKTRERSGQDAQLLDAFVYGNWVVGNDQYLSVKLGRHVVAWGESLFWPNISQGQLPVDATKFNVPGTEAKESYLPVGQLSASLTLTDALSLTGYYQYKWEETRLNPVGDFFGSDVFGPGAEFLRLAPGVISSLPDNSFAVANFAGEIKPKDSGQWGVGLRYQLSDALEVGVFHYRYHDRIGAMLFDFTGDTQYSSFSRFGREASPGSTPYYKLAYFDDIRLTGISVSSKIGDSVQFGGDLSYRDGAPVYLENGSPARGSYLQGNANALYILGPSKLAHQTTLMGEIVHQRIMGVDPLTISMGGVAVDTSSKYVYDGQTRGSTLVGLGAIFDYPSIFSGWDLSTRAIWTQNVQGSAYSGMGRDEKRLTLGADFKYLGNLALGITWVNYLGSPSVKQQRTMADRDYVSFNAKYTF</sequence>
<dbReference type="RefSeq" id="WP_270069013.1">
    <property type="nucleotide sequence ID" value="NZ_JARQZE010000026.1"/>
</dbReference>
<dbReference type="EMBL" id="JBHTMC010000005">
    <property type="protein sequence ID" value="MFD1262614.1"/>
    <property type="molecule type" value="Genomic_DNA"/>
</dbReference>
<organism evidence="1 2">
    <name type="scientific">Thauera mechernichensis</name>
    <dbReference type="NCBI Taxonomy" id="82788"/>
    <lineage>
        <taxon>Bacteria</taxon>
        <taxon>Pseudomonadati</taxon>
        <taxon>Pseudomonadota</taxon>
        <taxon>Betaproteobacteria</taxon>
        <taxon>Rhodocyclales</taxon>
        <taxon>Zoogloeaceae</taxon>
        <taxon>Thauera</taxon>
    </lineage>
</organism>
<name>A0ABW3WAT7_9RHOO</name>
<reference evidence="2" key="1">
    <citation type="journal article" date="2019" name="Int. J. Syst. Evol. Microbiol.">
        <title>The Global Catalogue of Microorganisms (GCM) 10K type strain sequencing project: providing services to taxonomists for standard genome sequencing and annotation.</title>
        <authorList>
            <consortium name="The Broad Institute Genomics Platform"/>
            <consortium name="The Broad Institute Genome Sequencing Center for Infectious Disease"/>
            <person name="Wu L."/>
            <person name="Ma J."/>
        </authorList>
    </citation>
    <scope>NUCLEOTIDE SEQUENCE [LARGE SCALE GENOMIC DNA]</scope>
    <source>
        <strain evidence="2">CCUG 48884</strain>
    </source>
</reference>
<dbReference type="Proteomes" id="UP001597158">
    <property type="component" value="Unassembled WGS sequence"/>
</dbReference>
<protein>
    <submittedName>
        <fullName evidence="1">DUF1302 domain-containing protein</fullName>
    </submittedName>
</protein>
<dbReference type="Pfam" id="PF06980">
    <property type="entry name" value="DUF1302"/>
    <property type="match status" value="1"/>
</dbReference>
<accession>A0ABW3WAT7</accession>
<gene>
    <name evidence="1" type="ORF">ACFQ4M_03405</name>
</gene>
<proteinExistence type="predicted"/>
<evidence type="ECO:0000313" key="2">
    <source>
        <dbReference type="Proteomes" id="UP001597158"/>
    </source>
</evidence>
<evidence type="ECO:0000313" key="1">
    <source>
        <dbReference type="EMBL" id="MFD1262614.1"/>
    </source>
</evidence>
<keyword evidence="2" id="KW-1185">Reference proteome</keyword>
<dbReference type="InterPro" id="IPR010727">
    <property type="entry name" value="DUF1302"/>
</dbReference>
<comment type="caution">
    <text evidence="1">The sequence shown here is derived from an EMBL/GenBank/DDBJ whole genome shotgun (WGS) entry which is preliminary data.</text>
</comment>